<gene>
    <name evidence="1" type="ORF">ARMSODRAFT_618805</name>
</gene>
<evidence type="ECO:0000313" key="1">
    <source>
        <dbReference type="EMBL" id="PBK61933.1"/>
    </source>
</evidence>
<dbReference type="AlphaFoldDB" id="A0A2H3BDM8"/>
<name>A0A2H3BDM8_9AGAR</name>
<organism evidence="1 2">
    <name type="scientific">Armillaria solidipes</name>
    <dbReference type="NCBI Taxonomy" id="1076256"/>
    <lineage>
        <taxon>Eukaryota</taxon>
        <taxon>Fungi</taxon>
        <taxon>Dikarya</taxon>
        <taxon>Basidiomycota</taxon>
        <taxon>Agaricomycotina</taxon>
        <taxon>Agaricomycetes</taxon>
        <taxon>Agaricomycetidae</taxon>
        <taxon>Agaricales</taxon>
        <taxon>Marasmiineae</taxon>
        <taxon>Physalacriaceae</taxon>
        <taxon>Armillaria</taxon>
    </lineage>
</organism>
<dbReference type="EMBL" id="KZ293471">
    <property type="protein sequence ID" value="PBK61933.1"/>
    <property type="molecule type" value="Genomic_DNA"/>
</dbReference>
<keyword evidence="2" id="KW-1185">Reference proteome</keyword>
<proteinExistence type="predicted"/>
<dbReference type="Proteomes" id="UP000218334">
    <property type="component" value="Unassembled WGS sequence"/>
</dbReference>
<sequence>MIWKGEWCKNVHRIVVQSIGGLPLSAQDAVKKVFGEAADIRAAQRELLWDSMQHQWPSKPNPGMESKVEHLLRFELFIPYVLYMGRNRLYVDIADGDLGLTAAVQSNDALQMSQYKPTNSPTPTAFFEQVTCSRAMKLPPVVWLKLMRMAKDDGAFAPIDVNSLDSFPMDLCSRFFPLILSTLKDASPCMHFEIAAQVYFIDELTVNLLNMLSSFDILTDKTSFPSTFKLTLAFIRYLLHRISLSSFDVYIHRAIVEVQRGLWMYMLKIPPDEQIVALASVVEQVVHSPVFKLESEWTGAQTALLEVYSGMVGVWTPGRSTKHNFWPALQPLIEILINQYDALYDTDQFTPFDIMCKILGFGLRHGVETVYSVFLDMRCLEVFGSHSLRPGLVTVINGYVAGLAALDTSIGLQRHLDYLHELENLFLACCILITNGWNACGETPDTIFSPPLRLSEDICTDIRALASLRPSDPSWDQCRRKLRDLLQDDGGEFFTKQQKWTPRGFESLKPGEIDEAKNNISLALSELDEIFSGSMSTHSMHPHESMVRSFFGRIYRYLRYPRRREKDEVQV</sequence>
<reference evidence="2" key="1">
    <citation type="journal article" date="2017" name="Nat. Ecol. Evol.">
        <title>Genome expansion and lineage-specific genetic innovations in the forest pathogenic fungi Armillaria.</title>
        <authorList>
            <person name="Sipos G."/>
            <person name="Prasanna A.N."/>
            <person name="Walter M.C."/>
            <person name="O'Connor E."/>
            <person name="Balint B."/>
            <person name="Krizsan K."/>
            <person name="Kiss B."/>
            <person name="Hess J."/>
            <person name="Varga T."/>
            <person name="Slot J."/>
            <person name="Riley R."/>
            <person name="Boka B."/>
            <person name="Rigling D."/>
            <person name="Barry K."/>
            <person name="Lee J."/>
            <person name="Mihaltcheva S."/>
            <person name="LaButti K."/>
            <person name="Lipzen A."/>
            <person name="Waldron R."/>
            <person name="Moloney N.M."/>
            <person name="Sperisen C."/>
            <person name="Kredics L."/>
            <person name="Vagvoelgyi C."/>
            <person name="Patrignani A."/>
            <person name="Fitzpatrick D."/>
            <person name="Nagy I."/>
            <person name="Doyle S."/>
            <person name="Anderson J.B."/>
            <person name="Grigoriev I.V."/>
            <person name="Gueldener U."/>
            <person name="Muensterkoetter M."/>
            <person name="Nagy L.G."/>
        </authorList>
    </citation>
    <scope>NUCLEOTIDE SEQUENCE [LARGE SCALE GENOMIC DNA]</scope>
    <source>
        <strain evidence="2">28-4</strain>
    </source>
</reference>
<accession>A0A2H3BDM8</accession>
<evidence type="ECO:0000313" key="2">
    <source>
        <dbReference type="Proteomes" id="UP000218334"/>
    </source>
</evidence>
<protein>
    <submittedName>
        <fullName evidence="1">Uncharacterized protein</fullName>
    </submittedName>
</protein>